<reference evidence="1" key="1">
    <citation type="submission" date="2021-03" db="EMBL/GenBank/DDBJ databases">
        <authorList>
            <consortium name="DOE Joint Genome Institute"/>
            <person name="Ahrendt S."/>
            <person name="Looney B.P."/>
            <person name="Miyauchi S."/>
            <person name="Morin E."/>
            <person name="Drula E."/>
            <person name="Courty P.E."/>
            <person name="Chicoki N."/>
            <person name="Fauchery L."/>
            <person name="Kohler A."/>
            <person name="Kuo A."/>
            <person name="Labutti K."/>
            <person name="Pangilinan J."/>
            <person name="Lipzen A."/>
            <person name="Riley R."/>
            <person name="Andreopoulos W."/>
            <person name="He G."/>
            <person name="Johnson J."/>
            <person name="Barry K.W."/>
            <person name="Grigoriev I.V."/>
            <person name="Nagy L."/>
            <person name="Hibbett D."/>
            <person name="Henrissat B."/>
            <person name="Matheny P.B."/>
            <person name="Labbe J."/>
            <person name="Martin F."/>
        </authorList>
    </citation>
    <scope>NUCLEOTIDE SEQUENCE</scope>
    <source>
        <strain evidence="1">HHB10654</strain>
    </source>
</reference>
<comment type="caution">
    <text evidence="1">The sequence shown here is derived from an EMBL/GenBank/DDBJ whole genome shotgun (WGS) entry which is preliminary data.</text>
</comment>
<organism evidence="1 2">
    <name type="scientific">Artomyces pyxidatus</name>
    <dbReference type="NCBI Taxonomy" id="48021"/>
    <lineage>
        <taxon>Eukaryota</taxon>
        <taxon>Fungi</taxon>
        <taxon>Dikarya</taxon>
        <taxon>Basidiomycota</taxon>
        <taxon>Agaricomycotina</taxon>
        <taxon>Agaricomycetes</taxon>
        <taxon>Russulales</taxon>
        <taxon>Auriscalpiaceae</taxon>
        <taxon>Artomyces</taxon>
    </lineage>
</organism>
<protein>
    <submittedName>
        <fullName evidence="1">Uncharacterized protein</fullName>
    </submittedName>
</protein>
<dbReference type="EMBL" id="MU277206">
    <property type="protein sequence ID" value="KAI0062821.1"/>
    <property type="molecule type" value="Genomic_DNA"/>
</dbReference>
<sequence length="702" mass="76854">MQWPTPRKFDAAIVDLKSNVQLCKSQCTSCHLLCVQSRQHDGEHHCQTDHKCTHACSFCALSKGKPCGMRAGHPGKHTCAVNAHQCGEPCKFIGKQGCLEECTKDIDHPDAEHTCSAPVHMCGEPCALRRVKMPNGRLYTCPDTCRKPRQVLVVHSDHACDSRLCPVSCQLCKRLCTRGHLHGLTAGEDHLCGCIHTCKALCGAPGICEIDTAPQSIEATFAGRHETFQYTKVFAKRLPCVKQIQPGETTHPGPHIHSNEKQPFHFCETRCKSCGYLCTLPLGHAQQEHETSHGSMSRTRWAVDGPDGTTLELEGHKFSSNDEGAPMMCNIVCTSMGRHTHIDFCRAQDILSCDGPEVQHIHSRLTPDPDQPKDAITHSLHWRRMGFKDPYSRDEQANFAKCDAMCPGTEHAATAVNPAAPSFCRLPMFHPPANPNGVPAGLGYISNDGHEFPCKNPVVLQQAFHVIFAIDRSGSMASRDRRPLANAPATNIIRQHSDNRLGAVLSALYSFWSARHAAVTSGPSAGTASARRDSYSVVLFDHTISVGPINDFNSSPDELLAAILRYQAQGGTNFALALQHAREIMEQNWSTERTPIMIFLSDGECSIADQTVQDLCRSSVRLGKPLSFHAVSFGRDSATSSLRRMAQIALEVQNNAPRDPLLPAAATVPSSYAEALDTVRLAETFLGIAESLRKPRGSLLHQ</sequence>
<evidence type="ECO:0000313" key="1">
    <source>
        <dbReference type="EMBL" id="KAI0062821.1"/>
    </source>
</evidence>
<accession>A0ACB8T3Z6</accession>
<evidence type="ECO:0000313" key="2">
    <source>
        <dbReference type="Proteomes" id="UP000814140"/>
    </source>
</evidence>
<name>A0ACB8T3Z6_9AGAM</name>
<gene>
    <name evidence="1" type="ORF">BV25DRAFT_1885018</name>
</gene>
<reference evidence="1" key="2">
    <citation type="journal article" date="2022" name="New Phytol.">
        <title>Evolutionary transition to the ectomycorrhizal habit in the genomes of a hyperdiverse lineage of mushroom-forming fungi.</title>
        <authorList>
            <person name="Looney B."/>
            <person name="Miyauchi S."/>
            <person name="Morin E."/>
            <person name="Drula E."/>
            <person name="Courty P.E."/>
            <person name="Kohler A."/>
            <person name="Kuo A."/>
            <person name="LaButti K."/>
            <person name="Pangilinan J."/>
            <person name="Lipzen A."/>
            <person name="Riley R."/>
            <person name="Andreopoulos W."/>
            <person name="He G."/>
            <person name="Johnson J."/>
            <person name="Nolan M."/>
            <person name="Tritt A."/>
            <person name="Barry K.W."/>
            <person name="Grigoriev I.V."/>
            <person name="Nagy L.G."/>
            <person name="Hibbett D."/>
            <person name="Henrissat B."/>
            <person name="Matheny P.B."/>
            <person name="Labbe J."/>
            <person name="Martin F.M."/>
        </authorList>
    </citation>
    <scope>NUCLEOTIDE SEQUENCE</scope>
    <source>
        <strain evidence="1">HHB10654</strain>
    </source>
</reference>
<proteinExistence type="predicted"/>
<keyword evidence="2" id="KW-1185">Reference proteome</keyword>
<dbReference type="Proteomes" id="UP000814140">
    <property type="component" value="Unassembled WGS sequence"/>
</dbReference>